<evidence type="ECO:0000313" key="2">
    <source>
        <dbReference type="Proteomes" id="UP000224460"/>
    </source>
</evidence>
<reference evidence="1" key="1">
    <citation type="submission" date="2017-10" db="EMBL/GenBank/DDBJ databases">
        <title>Genome sequence of cellulolytic Lachnospiraceae bacterium XHS1971 isolated from hotspring sediment.</title>
        <authorList>
            <person name="Vasudevan G."/>
            <person name="Joshi A.J."/>
            <person name="Hivarkar S."/>
            <person name="Lanjekar V.B."/>
            <person name="Dhakephalkar P.K."/>
            <person name="Dagar S."/>
        </authorList>
    </citation>
    <scope>NUCLEOTIDE SEQUENCE</scope>
    <source>
        <strain evidence="1">XHS1971</strain>
    </source>
</reference>
<sequence length="233" mass="25543">MTEGFKRPGGEMASRPLHFIWILDCSGSMMGEKIQSLNYAIKQTIPDMRAAAAENPNAKLYVRAAKFSEGASWHVATPTTIEEFEWLDIEADGLTDMGKAFHLVADQLEMPPMPERALPPVLVLLSDGQPTDSYKEGLERLLSLPWGKKAVRIAIAIGSDADTTVLKEFIHQSEIPVLQANNPEALVKYIKWASTVAKQVSSPNSRVLTATSKASPIDLEAIPVIGEEDSDVW</sequence>
<evidence type="ECO:0000313" key="1">
    <source>
        <dbReference type="EMBL" id="PHV71011.1"/>
    </source>
</evidence>
<protein>
    <submittedName>
        <fullName evidence="1">Tellurium resistance protein</fullName>
    </submittedName>
</protein>
<gene>
    <name evidence="1" type="ORF">CS063_06660</name>
</gene>
<accession>A0AC61DCU7</accession>
<proteinExistence type="predicted"/>
<dbReference type="Proteomes" id="UP000224460">
    <property type="component" value="Unassembled WGS sequence"/>
</dbReference>
<keyword evidence="2" id="KW-1185">Reference proteome</keyword>
<dbReference type="EMBL" id="PEDL01000005">
    <property type="protein sequence ID" value="PHV71011.1"/>
    <property type="molecule type" value="Genomic_DNA"/>
</dbReference>
<organism evidence="1 2">
    <name type="scientific">Sporanaerobium hydrogeniformans</name>
    <dbReference type="NCBI Taxonomy" id="3072179"/>
    <lineage>
        <taxon>Bacteria</taxon>
        <taxon>Bacillati</taxon>
        <taxon>Bacillota</taxon>
        <taxon>Clostridia</taxon>
        <taxon>Lachnospirales</taxon>
        <taxon>Lachnospiraceae</taxon>
        <taxon>Sporanaerobium</taxon>
    </lineage>
</organism>
<comment type="caution">
    <text evidence="1">The sequence shown here is derived from an EMBL/GenBank/DDBJ whole genome shotgun (WGS) entry which is preliminary data.</text>
</comment>
<name>A0AC61DCU7_9FIRM</name>